<organism evidence="1 2">
    <name type="scientific">Tessaracoccus flavus</name>
    <dbReference type="NCBI Taxonomy" id="1610493"/>
    <lineage>
        <taxon>Bacteria</taxon>
        <taxon>Bacillati</taxon>
        <taxon>Actinomycetota</taxon>
        <taxon>Actinomycetes</taxon>
        <taxon>Propionibacteriales</taxon>
        <taxon>Propionibacteriaceae</taxon>
        <taxon>Tessaracoccus</taxon>
    </lineage>
</organism>
<reference evidence="1 2" key="1">
    <citation type="journal article" date="2016" name="Int. J. Syst. Evol. Microbiol.">
        <title>Tessaracoccus flavus sp. nov., isolated from the drainage system of a lindane-producing factory.</title>
        <authorList>
            <person name="Kumari R."/>
            <person name="Singh P."/>
            <person name="Schumann P."/>
            <person name="Lal R."/>
        </authorList>
    </citation>
    <scope>NUCLEOTIDE SEQUENCE [LARGE SCALE GENOMIC DNA]</scope>
    <source>
        <strain evidence="1 2">RP1T</strain>
    </source>
</reference>
<name>A0A1Q2CHC8_9ACTN</name>
<dbReference type="EMBL" id="CP019605">
    <property type="protein sequence ID" value="AQP45514.1"/>
    <property type="molecule type" value="Genomic_DNA"/>
</dbReference>
<dbReference type="Proteomes" id="UP000188324">
    <property type="component" value="Chromosome"/>
</dbReference>
<dbReference type="KEGG" id="tfl:RPIT_12465"/>
<dbReference type="STRING" id="1610493.RPIT_12465"/>
<accession>A0A1Q2CHC8</accession>
<keyword evidence="2" id="KW-1185">Reference proteome</keyword>
<dbReference type="AlphaFoldDB" id="A0A1Q2CHC8"/>
<sequence>MDTDRLQRPPIRDVFPVAAMTVARLLAALDSQVTLTLDDGDDFDRHIDARAGKDLDRLARVGLYTGDTDQGFVAPLGSQRPNHVIAPSDWRYSHMAGRLVICDLRLRSGA</sequence>
<gene>
    <name evidence="1" type="ORF">RPIT_12465</name>
</gene>
<evidence type="ECO:0000313" key="1">
    <source>
        <dbReference type="EMBL" id="AQP45514.1"/>
    </source>
</evidence>
<proteinExistence type="predicted"/>
<evidence type="ECO:0000313" key="2">
    <source>
        <dbReference type="Proteomes" id="UP000188324"/>
    </source>
</evidence>
<protein>
    <submittedName>
        <fullName evidence="1">Uncharacterized protein</fullName>
    </submittedName>
</protein>